<dbReference type="Pfam" id="PF14652">
    <property type="entry name" value="DUF4457"/>
    <property type="match status" value="2"/>
</dbReference>
<dbReference type="InterPro" id="IPR026704">
    <property type="entry name" value="KATNIP"/>
</dbReference>
<evidence type="ECO:0000259" key="2">
    <source>
        <dbReference type="Pfam" id="PF14652"/>
    </source>
</evidence>
<reference evidence="3" key="1">
    <citation type="submission" date="2021-05" db="EMBL/GenBank/DDBJ databases">
        <authorList>
            <person name="Alioto T."/>
            <person name="Alioto T."/>
            <person name="Gomez Garrido J."/>
        </authorList>
    </citation>
    <scope>NUCLEOTIDE SEQUENCE</scope>
</reference>
<feature type="compositionally biased region" description="Basic residues" evidence="1">
    <location>
        <begin position="532"/>
        <end position="541"/>
    </location>
</feature>
<feature type="region of interest" description="Disordered" evidence="1">
    <location>
        <begin position="608"/>
        <end position="677"/>
    </location>
</feature>
<feature type="domain" description="KATNIP" evidence="2">
    <location>
        <begin position="971"/>
        <end position="1236"/>
    </location>
</feature>
<dbReference type="InterPro" id="IPR027859">
    <property type="entry name" value="KATNIP_dom"/>
</dbReference>
<sequence>MERDVDIRDDIILTEYELNRNSTGSRNRSYTNERGERLRNHVTSTKSSPNEVRLRNYWKDGIVDNDAQGDFRESFRIVNDTFETYKTNENNSTSWDKQRFARHSKERETARELPSWLNRKHSLDIPQFIGKTKTGESSGKFETSLENYISELDQYVKTSKRPNNIDGSINGQQFSRTKEGDGFVHNGPEQVQYDRTSVLDSNNFTDVSSLDRNSLRESKSPQNRRRSSKTLDFLANADNFNMAKPEIDLPFFYELAPPDKRPEFGVDNEDFPVYADISNKTMNFSSKTSEKKHVENQFSLTNPGLSPEQIGTKTKSKNTEKEYHDFNEFARRNEIRRKRKRSKTIELKKLSPSGMENSESSLLEDLNLVNNVSLDQSNMFESPKHSQHAKNNTFTDSTTLIAGNIEKNDRLRLNNKYKELEKYLIENDEKTEKDKIRNKSTNNKILNKGHENKDQSSSPIIGTRLLNFLMNSKHFDKKSKQNLFQSPNSNFLDLVQPGDADGDDFANNKTVVQFEERRRSREDNDDVLFRNVAKHSPKYGRRATPGPPADSSPPSPSSHIGNFCTLRRKQSKEMTSSETENNLLENSWISLNFFNRKQRGRISKRFYSDREGEQSVPNEVSPPSVQPTSPHTSSVPSQHISAQPTSPHSSSVPCQHDSTSPRMTSHTPSSSSVLPAQSSDLSTDFIIPTLPRGQRLVLNIFSTWGDKHYLGLNGVEIFNEDGQRVNVCDIIANPADINVLPEYTHDPRVVTNLVDGVYKTQDDMHLWLAPYTERGQHYVNLTFDRVETVALIRIWNYNKSRIHSYRGVKDIEMCLDDVIIFRGEIARACGTLVGPPSSFGDTILFTTDDAVLEMIGENDNTFTGWMDESSGYHGNLYASNQEFDPPLTADTGGTRPLTSVDPASAPLRLIPHGALLCYATVRLNLLSNYGHPTLIGLAGFELLEETGLRVYPESIRVVESGEPVPCESGVEKLLNADFMSSLDPSCMWCCQYRRGLVVTIEIQFTQPVHLSAIIVWNYNASLEMTYCGVKNMSILVDNRPLPETGQPILLRRGPGHLSYSFGQRIYLNKLSPSSDEDVLRRIHTSFSILSITEEEYEQPVMPKGFVYQFSLLNTWGDQYYLGLNGLELYDEFGDRIPLTAENIFAYPQGVHILHGMENDARTCDKLLDGVNNSADGTHSWLAPILPQEINKLYIVFDSPKVISMIKLWNYSKTPARGVKEFGILVDDLLIYNGQLDCFDPNKKPPDQPNNPQRTVLFTVNRDLTRTELPNQMTPSSIKGRTRLRSSREQSVDESKRPYTSFVTTKKKLVSRAM</sequence>
<feature type="region of interest" description="Disordered" evidence="1">
    <location>
        <begin position="515"/>
        <end position="562"/>
    </location>
</feature>
<feature type="region of interest" description="Disordered" evidence="1">
    <location>
        <begin position="1268"/>
        <end position="1298"/>
    </location>
</feature>
<protein>
    <submittedName>
        <fullName evidence="3">Uncharacterized protein KIAA0556</fullName>
    </submittedName>
</protein>
<evidence type="ECO:0000313" key="3">
    <source>
        <dbReference type="EMBL" id="CAG6694412.1"/>
    </source>
</evidence>
<accession>A0A8D8XEU4</accession>
<feature type="compositionally biased region" description="Polar residues" evidence="1">
    <location>
        <begin position="161"/>
        <end position="175"/>
    </location>
</feature>
<dbReference type="EMBL" id="HBUF01318195">
    <property type="protein sequence ID" value="CAG6694412.1"/>
    <property type="molecule type" value="Transcribed_RNA"/>
</dbReference>
<dbReference type="PANTHER" id="PTHR21534">
    <property type="entry name" value="KATANIN-INTERACTING PROTEIN"/>
    <property type="match status" value="1"/>
</dbReference>
<feature type="domain" description="KATNIP" evidence="2">
    <location>
        <begin position="666"/>
        <end position="826"/>
    </location>
</feature>
<dbReference type="PANTHER" id="PTHR21534:SF0">
    <property type="entry name" value="KATANIN-INTERACTING PROTEIN"/>
    <property type="match status" value="1"/>
</dbReference>
<evidence type="ECO:0000256" key="1">
    <source>
        <dbReference type="SAM" id="MobiDB-lite"/>
    </source>
</evidence>
<proteinExistence type="predicted"/>
<feature type="region of interest" description="Disordered" evidence="1">
    <location>
        <begin position="435"/>
        <end position="458"/>
    </location>
</feature>
<name>A0A8D8XEU4_9HEMI</name>
<feature type="region of interest" description="Disordered" evidence="1">
    <location>
        <begin position="160"/>
        <end position="229"/>
    </location>
</feature>
<feature type="compositionally biased region" description="Polar residues" evidence="1">
    <location>
        <begin position="615"/>
        <end position="667"/>
    </location>
</feature>
<feature type="compositionally biased region" description="Polar residues" evidence="1">
    <location>
        <begin position="1268"/>
        <end position="1278"/>
    </location>
</feature>
<feature type="compositionally biased region" description="Basic and acidic residues" evidence="1">
    <location>
        <begin position="1285"/>
        <end position="1296"/>
    </location>
</feature>
<organism evidence="3">
    <name type="scientific">Cacopsylla melanoneura</name>
    <dbReference type="NCBI Taxonomy" id="428564"/>
    <lineage>
        <taxon>Eukaryota</taxon>
        <taxon>Metazoa</taxon>
        <taxon>Ecdysozoa</taxon>
        <taxon>Arthropoda</taxon>
        <taxon>Hexapoda</taxon>
        <taxon>Insecta</taxon>
        <taxon>Pterygota</taxon>
        <taxon>Neoptera</taxon>
        <taxon>Paraneoptera</taxon>
        <taxon>Hemiptera</taxon>
        <taxon>Sternorrhyncha</taxon>
        <taxon>Psylloidea</taxon>
        <taxon>Psyllidae</taxon>
        <taxon>Psyllinae</taxon>
        <taxon>Cacopsylla</taxon>
    </lineage>
</organism>
<feature type="compositionally biased region" description="Pro residues" evidence="1">
    <location>
        <begin position="545"/>
        <end position="556"/>
    </location>
</feature>
<feature type="compositionally biased region" description="Polar residues" evidence="1">
    <location>
        <begin position="193"/>
        <end position="212"/>
    </location>
</feature>
<feature type="compositionally biased region" description="Low complexity" evidence="1">
    <location>
        <begin position="668"/>
        <end position="677"/>
    </location>
</feature>